<evidence type="ECO:0008006" key="4">
    <source>
        <dbReference type="Google" id="ProtNLM"/>
    </source>
</evidence>
<sequence length="420" mass="42176">MTDLDDTAGMLPGPRHAVPRSSLRSRIRGRALAIAAVPTALIVGAAYTPNTIAVADTQSGKACASAPDTVLQETPVPKSQIKVVPAPTASTKAPTATRKPTGKKPVVSATPTPVLPHQQAAGTAAAVPQAVTGTSAPASPSATPTTAAGSQGIIGDILDGILHPGNPTPTPTPTPSRTAGAASTPAPTGRAATPQPTPSTSTAPTAPAGGATGATPSGGASTAAPAPSGSATPTPSASATGPNCVVDTRGVKAKAATGDVVPDQNWTLRSSRLALHGSVFNGVYDVRTPTGTKRVLKFTTSSVDIGDLDMSTIMTKGNTFHVKGGPGTTSTMRSGPITMYVESLSGHLSAIYGLPIPIDLGEITLTPDTLPKWLWDLIGAVPIPLDITLDNAKAVQAGQFGGTLKIPGMKLYQDQTPYQD</sequence>
<feature type="compositionally biased region" description="Low complexity" evidence="1">
    <location>
        <begin position="118"/>
        <end position="162"/>
    </location>
</feature>
<feature type="region of interest" description="Disordered" evidence="1">
    <location>
        <begin position="86"/>
        <end position="243"/>
    </location>
</feature>
<accession>A0ABW2G640</accession>
<name>A0ABW2G640_9ACTN</name>
<organism evidence="2 3">
    <name type="scientific">Kitasatospora paranensis</name>
    <dbReference type="NCBI Taxonomy" id="258053"/>
    <lineage>
        <taxon>Bacteria</taxon>
        <taxon>Bacillati</taxon>
        <taxon>Actinomycetota</taxon>
        <taxon>Actinomycetes</taxon>
        <taxon>Kitasatosporales</taxon>
        <taxon>Streptomycetaceae</taxon>
        <taxon>Kitasatospora</taxon>
    </lineage>
</organism>
<feature type="region of interest" description="Disordered" evidence="1">
    <location>
        <begin position="1"/>
        <end position="23"/>
    </location>
</feature>
<evidence type="ECO:0000313" key="2">
    <source>
        <dbReference type="EMBL" id="MFC7184906.1"/>
    </source>
</evidence>
<evidence type="ECO:0000256" key="1">
    <source>
        <dbReference type="SAM" id="MobiDB-lite"/>
    </source>
</evidence>
<feature type="compositionally biased region" description="Low complexity" evidence="1">
    <location>
        <begin position="86"/>
        <end position="105"/>
    </location>
</feature>
<evidence type="ECO:0000313" key="3">
    <source>
        <dbReference type="Proteomes" id="UP001596435"/>
    </source>
</evidence>
<feature type="compositionally biased region" description="Low complexity" evidence="1">
    <location>
        <begin position="175"/>
        <end position="242"/>
    </location>
</feature>
<gene>
    <name evidence="2" type="ORF">ACFQMG_35710</name>
</gene>
<keyword evidence="3" id="KW-1185">Reference proteome</keyword>
<dbReference type="RefSeq" id="WP_380233038.1">
    <property type="nucleotide sequence ID" value="NZ_JBHSVH010000002.1"/>
</dbReference>
<reference evidence="3" key="1">
    <citation type="journal article" date="2019" name="Int. J. Syst. Evol. Microbiol.">
        <title>The Global Catalogue of Microorganisms (GCM) 10K type strain sequencing project: providing services to taxonomists for standard genome sequencing and annotation.</title>
        <authorList>
            <consortium name="The Broad Institute Genomics Platform"/>
            <consortium name="The Broad Institute Genome Sequencing Center for Infectious Disease"/>
            <person name="Wu L."/>
            <person name="Ma J."/>
        </authorList>
    </citation>
    <scope>NUCLEOTIDE SEQUENCE [LARGE SCALE GENOMIC DNA]</scope>
    <source>
        <strain evidence="3">CGMCC 1.12859</strain>
    </source>
</reference>
<proteinExistence type="predicted"/>
<dbReference type="Proteomes" id="UP001596435">
    <property type="component" value="Unassembled WGS sequence"/>
</dbReference>
<protein>
    <recommendedName>
        <fullName evidence="4">DUF2993 domain-containing protein</fullName>
    </recommendedName>
</protein>
<dbReference type="EMBL" id="JBHTAJ010000127">
    <property type="protein sequence ID" value="MFC7184906.1"/>
    <property type="molecule type" value="Genomic_DNA"/>
</dbReference>
<comment type="caution">
    <text evidence="2">The sequence shown here is derived from an EMBL/GenBank/DDBJ whole genome shotgun (WGS) entry which is preliminary data.</text>
</comment>